<feature type="transmembrane region" description="Helical" evidence="9">
    <location>
        <begin position="12"/>
        <end position="33"/>
    </location>
</feature>
<evidence type="ECO:0000256" key="9">
    <source>
        <dbReference type="SAM" id="Phobius"/>
    </source>
</evidence>
<keyword evidence="5" id="KW-0677">Repeat</keyword>
<keyword evidence="7 9" id="KW-0472">Membrane</keyword>
<gene>
    <name evidence="11" type="ORF">SI7747_16018535</name>
</gene>
<evidence type="ECO:0000256" key="4">
    <source>
        <dbReference type="ARBA" id="ARBA00022729"/>
    </source>
</evidence>
<accession>A0A7I8JPN2</accession>
<dbReference type="GO" id="GO:0016020">
    <property type="term" value="C:membrane"/>
    <property type="evidence" value="ECO:0007669"/>
    <property type="project" value="UniProtKB-SubCell"/>
</dbReference>
<name>A0A7I8JPN2_SPIIN</name>
<organism evidence="11">
    <name type="scientific">Spirodela intermedia</name>
    <name type="common">Intermediate duckweed</name>
    <dbReference type="NCBI Taxonomy" id="51605"/>
    <lineage>
        <taxon>Eukaryota</taxon>
        <taxon>Viridiplantae</taxon>
        <taxon>Streptophyta</taxon>
        <taxon>Embryophyta</taxon>
        <taxon>Tracheophyta</taxon>
        <taxon>Spermatophyta</taxon>
        <taxon>Magnoliopsida</taxon>
        <taxon>Liliopsida</taxon>
        <taxon>Araceae</taxon>
        <taxon>Lemnoideae</taxon>
        <taxon>Spirodela</taxon>
    </lineage>
</organism>
<keyword evidence="2" id="KW-0433">Leucine-rich repeat</keyword>
<protein>
    <recommendedName>
        <fullName evidence="10">Leucine-rich repeat-containing N-terminal plant-type domain-containing protein</fullName>
    </recommendedName>
</protein>
<evidence type="ECO:0000256" key="6">
    <source>
        <dbReference type="ARBA" id="ARBA00022989"/>
    </source>
</evidence>
<keyword evidence="12" id="KW-1185">Reference proteome</keyword>
<dbReference type="PANTHER" id="PTHR48063">
    <property type="entry name" value="LRR RECEPTOR-LIKE KINASE"/>
    <property type="match status" value="1"/>
</dbReference>
<keyword evidence="3 9" id="KW-0812">Transmembrane</keyword>
<dbReference type="SUPFAM" id="SSF52058">
    <property type="entry name" value="L domain-like"/>
    <property type="match status" value="1"/>
</dbReference>
<dbReference type="EMBL" id="CACRZD030000016">
    <property type="protein sequence ID" value="CAA6672124.1"/>
    <property type="molecule type" value="Genomic_DNA"/>
</dbReference>
<evidence type="ECO:0000256" key="2">
    <source>
        <dbReference type="ARBA" id="ARBA00022614"/>
    </source>
</evidence>
<evidence type="ECO:0000256" key="5">
    <source>
        <dbReference type="ARBA" id="ARBA00022737"/>
    </source>
</evidence>
<evidence type="ECO:0000256" key="1">
    <source>
        <dbReference type="ARBA" id="ARBA00004479"/>
    </source>
</evidence>
<evidence type="ECO:0000256" key="8">
    <source>
        <dbReference type="ARBA" id="ARBA00023180"/>
    </source>
</evidence>
<keyword evidence="6 9" id="KW-1133">Transmembrane helix</keyword>
<feature type="transmembrane region" description="Helical" evidence="9">
    <location>
        <begin position="178"/>
        <end position="200"/>
    </location>
</feature>
<dbReference type="PANTHER" id="PTHR48063:SF46">
    <property type="entry name" value="LEUCINE-RICH REPEAT-CONTAINING N-TERMINAL PLANT-TYPE DOMAIN-CONTAINING PROTEIN"/>
    <property type="match status" value="1"/>
</dbReference>
<sequence>MISSSAGAARTLRGVVVPGTLILVLVIIASSGCEVMGCHDEERSALLGIKASMNKNDGFASQSWGNSAGDDCCQWRGIDCDPNTGRVVAIDLYGEMWSDTGEGIPQPNLTMLAKFGQLESLNLAMHKSHVFSLSFAIFSNLTRLSFLEIDGDGLDGTFRLAVFTNLSKLEYVYIQNQMILMMIYFYSLVTATFILGFWGVSHQPLLEYELGEKKIQNH</sequence>
<dbReference type="Gene3D" id="3.80.10.10">
    <property type="entry name" value="Ribonuclease Inhibitor"/>
    <property type="match status" value="1"/>
</dbReference>
<keyword evidence="4" id="KW-0732">Signal</keyword>
<evidence type="ECO:0000313" key="12">
    <source>
        <dbReference type="Proteomes" id="UP001189122"/>
    </source>
</evidence>
<keyword evidence="8" id="KW-0325">Glycoprotein</keyword>
<feature type="domain" description="Leucine-rich repeat-containing N-terminal plant-type" evidence="10">
    <location>
        <begin position="39"/>
        <end position="81"/>
    </location>
</feature>
<evidence type="ECO:0000259" key="10">
    <source>
        <dbReference type="Pfam" id="PF08263"/>
    </source>
</evidence>
<evidence type="ECO:0000256" key="7">
    <source>
        <dbReference type="ARBA" id="ARBA00023136"/>
    </source>
</evidence>
<dbReference type="InterPro" id="IPR032675">
    <property type="entry name" value="LRR_dom_sf"/>
</dbReference>
<dbReference type="Pfam" id="PF08263">
    <property type="entry name" value="LRRNT_2"/>
    <property type="match status" value="1"/>
</dbReference>
<dbReference type="AlphaFoldDB" id="A0A7I8JPN2"/>
<evidence type="ECO:0000256" key="3">
    <source>
        <dbReference type="ARBA" id="ARBA00022692"/>
    </source>
</evidence>
<dbReference type="InterPro" id="IPR013210">
    <property type="entry name" value="LRR_N_plant-typ"/>
</dbReference>
<proteinExistence type="predicted"/>
<dbReference type="InterPro" id="IPR046956">
    <property type="entry name" value="RLP23-like"/>
</dbReference>
<evidence type="ECO:0000313" key="11">
    <source>
        <dbReference type="EMBL" id="CAA2632988.1"/>
    </source>
</evidence>
<dbReference type="Proteomes" id="UP001189122">
    <property type="component" value="Unassembled WGS sequence"/>
</dbReference>
<comment type="subcellular location">
    <subcellularLocation>
        <location evidence="1">Membrane</location>
        <topology evidence="1">Single-pass type I membrane protein</topology>
    </subcellularLocation>
</comment>
<dbReference type="EMBL" id="LR743603">
    <property type="protein sequence ID" value="CAA2632988.1"/>
    <property type="molecule type" value="Genomic_DNA"/>
</dbReference>
<reference evidence="11 12" key="1">
    <citation type="submission" date="2019-12" db="EMBL/GenBank/DDBJ databases">
        <authorList>
            <person name="Scholz U."/>
            <person name="Mascher M."/>
            <person name="Fiebig A."/>
        </authorList>
    </citation>
    <scope>NUCLEOTIDE SEQUENCE</scope>
</reference>